<evidence type="ECO:0000256" key="4">
    <source>
        <dbReference type="PROSITE-ProRule" id="PRU00335"/>
    </source>
</evidence>
<dbReference type="Gene3D" id="1.10.357.10">
    <property type="entry name" value="Tetracycline Repressor, domain 2"/>
    <property type="match status" value="1"/>
</dbReference>
<organism evidence="6 7">
    <name type="scientific">Gordonia crocea</name>
    <dbReference type="NCBI Taxonomy" id="589162"/>
    <lineage>
        <taxon>Bacteria</taxon>
        <taxon>Bacillati</taxon>
        <taxon>Actinomycetota</taxon>
        <taxon>Actinomycetes</taxon>
        <taxon>Mycobacteriales</taxon>
        <taxon>Gordoniaceae</taxon>
        <taxon>Gordonia</taxon>
    </lineage>
</organism>
<comment type="caution">
    <text evidence="6">The sequence shown here is derived from an EMBL/GenBank/DDBJ whole genome shotgun (WGS) entry which is preliminary data.</text>
</comment>
<dbReference type="RefSeq" id="WP_228460593.1">
    <property type="nucleotide sequence ID" value="NZ_BJOU01000001.1"/>
</dbReference>
<evidence type="ECO:0000313" key="7">
    <source>
        <dbReference type="Proteomes" id="UP000444980"/>
    </source>
</evidence>
<keyword evidence="2 4" id="KW-0238">DNA-binding</keyword>
<dbReference type="InterPro" id="IPR009057">
    <property type="entry name" value="Homeodomain-like_sf"/>
</dbReference>
<dbReference type="Pfam" id="PF00440">
    <property type="entry name" value="TetR_N"/>
    <property type="match status" value="1"/>
</dbReference>
<dbReference type="InterPro" id="IPR023772">
    <property type="entry name" value="DNA-bd_HTH_TetR-type_CS"/>
</dbReference>
<name>A0A7M3STU1_9ACTN</name>
<evidence type="ECO:0000313" key="6">
    <source>
        <dbReference type="EMBL" id="GED96065.1"/>
    </source>
</evidence>
<protein>
    <submittedName>
        <fullName evidence="6">Transcriptional regulator AcuR</fullName>
    </submittedName>
</protein>
<evidence type="ECO:0000259" key="5">
    <source>
        <dbReference type="PROSITE" id="PS50977"/>
    </source>
</evidence>
<evidence type="ECO:0000256" key="2">
    <source>
        <dbReference type="ARBA" id="ARBA00023125"/>
    </source>
</evidence>
<proteinExistence type="predicted"/>
<sequence length="202" mass="21770">MPRDGSATRIRILDAAERLVIDSGYAATSIDQVIAAAGSSKGSFFHHFSSKADLAEQLVRRYAEADVGVLQEGLDVVAGIDDPRARLLAFMAHFEDHADEVMGSQSSCLYVAVLTERQLVGSDTAVPILGAVRAWRQAVADLLRGALGDSDHDVDALADHLFVTFEGAFILCRATGDPGHMRRQLSAVRVLYEALTSQSRSE</sequence>
<dbReference type="PROSITE" id="PS50977">
    <property type="entry name" value="HTH_TETR_2"/>
    <property type="match status" value="1"/>
</dbReference>
<dbReference type="InterPro" id="IPR036271">
    <property type="entry name" value="Tet_transcr_reg_TetR-rel_C_sf"/>
</dbReference>
<dbReference type="EMBL" id="BJOU01000001">
    <property type="protein sequence ID" value="GED96065.1"/>
    <property type="molecule type" value="Genomic_DNA"/>
</dbReference>
<evidence type="ECO:0000256" key="3">
    <source>
        <dbReference type="ARBA" id="ARBA00023163"/>
    </source>
</evidence>
<dbReference type="PROSITE" id="PS01081">
    <property type="entry name" value="HTH_TETR_1"/>
    <property type="match status" value="1"/>
</dbReference>
<dbReference type="InterPro" id="IPR001647">
    <property type="entry name" value="HTH_TetR"/>
</dbReference>
<dbReference type="InterPro" id="IPR011075">
    <property type="entry name" value="TetR_C"/>
</dbReference>
<feature type="DNA-binding region" description="H-T-H motif" evidence="4">
    <location>
        <begin position="29"/>
        <end position="48"/>
    </location>
</feature>
<dbReference type="Proteomes" id="UP000444980">
    <property type="component" value="Unassembled WGS sequence"/>
</dbReference>
<accession>A0A7M3STU1</accession>
<dbReference type="SUPFAM" id="SSF46689">
    <property type="entry name" value="Homeodomain-like"/>
    <property type="match status" value="1"/>
</dbReference>
<dbReference type="AlphaFoldDB" id="A0A7M3STU1"/>
<dbReference type="PRINTS" id="PR00455">
    <property type="entry name" value="HTHTETR"/>
</dbReference>
<feature type="domain" description="HTH tetR-type" evidence="5">
    <location>
        <begin position="6"/>
        <end position="66"/>
    </location>
</feature>
<gene>
    <name evidence="6" type="primary">acuR</name>
    <name evidence="6" type="ORF">nbrc107697_01040</name>
</gene>
<dbReference type="PANTHER" id="PTHR47506">
    <property type="entry name" value="TRANSCRIPTIONAL REGULATORY PROTEIN"/>
    <property type="match status" value="1"/>
</dbReference>
<reference evidence="7" key="1">
    <citation type="submission" date="2019-06" db="EMBL/GenBank/DDBJ databases">
        <title>Gordonia isolated from sludge of a wastewater treatment plant.</title>
        <authorList>
            <person name="Tamura T."/>
            <person name="Aoyama K."/>
            <person name="Kang Y."/>
            <person name="Saito S."/>
            <person name="Akiyama N."/>
            <person name="Yazawa K."/>
            <person name="Gonoi T."/>
            <person name="Mikami Y."/>
        </authorList>
    </citation>
    <scope>NUCLEOTIDE SEQUENCE [LARGE SCALE GENOMIC DNA]</scope>
    <source>
        <strain evidence="7">NBRC 107697</strain>
    </source>
</reference>
<dbReference type="Pfam" id="PF16925">
    <property type="entry name" value="TetR_C_13"/>
    <property type="match status" value="1"/>
</dbReference>
<keyword evidence="3" id="KW-0804">Transcription</keyword>
<keyword evidence="7" id="KW-1185">Reference proteome</keyword>
<dbReference type="SUPFAM" id="SSF48498">
    <property type="entry name" value="Tetracyclin repressor-like, C-terminal domain"/>
    <property type="match status" value="1"/>
</dbReference>
<keyword evidence="1" id="KW-0805">Transcription regulation</keyword>
<dbReference type="PANTHER" id="PTHR47506:SF6">
    <property type="entry name" value="HTH-TYPE TRANSCRIPTIONAL REPRESSOR NEMR"/>
    <property type="match status" value="1"/>
</dbReference>
<dbReference type="GO" id="GO:0003677">
    <property type="term" value="F:DNA binding"/>
    <property type="evidence" value="ECO:0007669"/>
    <property type="project" value="UniProtKB-UniRule"/>
</dbReference>
<evidence type="ECO:0000256" key="1">
    <source>
        <dbReference type="ARBA" id="ARBA00023015"/>
    </source>
</evidence>